<evidence type="ECO:0000313" key="2">
    <source>
        <dbReference type="Proteomes" id="UP000467841"/>
    </source>
</evidence>
<comment type="caution">
    <text evidence="1">The sequence shown here is derived from an EMBL/GenBank/DDBJ whole genome shotgun (WGS) entry which is preliminary data.</text>
</comment>
<protein>
    <submittedName>
        <fullName evidence="1">Uncharacterized protein</fullName>
    </submittedName>
</protein>
<sequence length="118" mass="13235">MGPFLSKIHPPNICHPRKLYTPGPFNSDPMHHVVPKPVPRPKPPLPGAGEIVPSGNTSCLNFRCEIRAGFATWAQSGQYHTSGELDWAYETQQMVSKPRCRKDGLRDKWVWAALHVPL</sequence>
<accession>A0A6D2JXC4</accession>
<organism evidence="1 2">
    <name type="scientific">Microthlaspi erraticum</name>
    <dbReference type="NCBI Taxonomy" id="1685480"/>
    <lineage>
        <taxon>Eukaryota</taxon>
        <taxon>Viridiplantae</taxon>
        <taxon>Streptophyta</taxon>
        <taxon>Embryophyta</taxon>
        <taxon>Tracheophyta</taxon>
        <taxon>Spermatophyta</taxon>
        <taxon>Magnoliopsida</taxon>
        <taxon>eudicotyledons</taxon>
        <taxon>Gunneridae</taxon>
        <taxon>Pentapetalae</taxon>
        <taxon>rosids</taxon>
        <taxon>malvids</taxon>
        <taxon>Brassicales</taxon>
        <taxon>Brassicaceae</taxon>
        <taxon>Coluteocarpeae</taxon>
        <taxon>Microthlaspi</taxon>
    </lineage>
</organism>
<reference evidence="1" key="1">
    <citation type="submission" date="2020-01" db="EMBL/GenBank/DDBJ databases">
        <authorList>
            <person name="Mishra B."/>
        </authorList>
    </citation>
    <scope>NUCLEOTIDE SEQUENCE [LARGE SCALE GENOMIC DNA]</scope>
</reference>
<keyword evidence="2" id="KW-1185">Reference proteome</keyword>
<proteinExistence type="predicted"/>
<evidence type="ECO:0000313" key="1">
    <source>
        <dbReference type="EMBL" id="CAA7044919.1"/>
    </source>
</evidence>
<dbReference type="AlphaFoldDB" id="A0A6D2JXC4"/>
<name>A0A6D2JXC4_9BRAS</name>
<dbReference type="EMBL" id="CACVBM020001309">
    <property type="protein sequence ID" value="CAA7044919.1"/>
    <property type="molecule type" value="Genomic_DNA"/>
</dbReference>
<gene>
    <name evidence="1" type="ORF">MERR_LOCUS32154</name>
</gene>
<dbReference type="Proteomes" id="UP000467841">
    <property type="component" value="Unassembled WGS sequence"/>
</dbReference>